<dbReference type="EMBL" id="VSSQ01051769">
    <property type="protein sequence ID" value="MPN05865.1"/>
    <property type="molecule type" value="Genomic_DNA"/>
</dbReference>
<dbReference type="AlphaFoldDB" id="A0A645EV21"/>
<comment type="caution">
    <text evidence="1">The sequence shown here is derived from an EMBL/GenBank/DDBJ whole genome shotgun (WGS) entry which is preliminary data.</text>
</comment>
<evidence type="ECO:0000313" key="1">
    <source>
        <dbReference type="EMBL" id="MPN05865.1"/>
    </source>
</evidence>
<name>A0A645EV21_9ZZZZ</name>
<sequence length="132" mass="14418">MDIGIVLLESADDVGQPMGGNAGKGADAQKAGLQPVQLVHFHLKLLVLLTHSPRIGQQLHAVRGQPHAGSPALEQRHLPLFLKVSDHPADTGLRVVQHIRSFGKAAVFHRAEKGHIFLNVQFQCCRPPFHLK</sequence>
<organism evidence="1">
    <name type="scientific">bioreactor metagenome</name>
    <dbReference type="NCBI Taxonomy" id="1076179"/>
    <lineage>
        <taxon>unclassified sequences</taxon>
        <taxon>metagenomes</taxon>
        <taxon>ecological metagenomes</taxon>
    </lineage>
</organism>
<accession>A0A645EV21</accession>
<protein>
    <submittedName>
        <fullName evidence="1">Uncharacterized protein</fullName>
    </submittedName>
</protein>
<gene>
    <name evidence="1" type="ORF">SDC9_153119</name>
</gene>
<reference evidence="1" key="1">
    <citation type="submission" date="2019-08" db="EMBL/GenBank/DDBJ databases">
        <authorList>
            <person name="Kucharzyk K."/>
            <person name="Murdoch R.W."/>
            <person name="Higgins S."/>
            <person name="Loffler F."/>
        </authorList>
    </citation>
    <scope>NUCLEOTIDE SEQUENCE</scope>
</reference>
<proteinExistence type="predicted"/>